<reference evidence="1" key="1">
    <citation type="submission" date="2014-05" db="EMBL/GenBank/DDBJ databases">
        <authorList>
            <person name="Chronopoulou M."/>
        </authorList>
    </citation>
    <scope>NUCLEOTIDE SEQUENCE</scope>
    <source>
        <tissue evidence="1">Whole organism</tissue>
    </source>
</reference>
<name>A0A0K2T280_LEPSM</name>
<proteinExistence type="predicted"/>
<evidence type="ECO:0000313" key="1">
    <source>
        <dbReference type="EMBL" id="CDW20133.1"/>
    </source>
</evidence>
<dbReference type="EMBL" id="HACA01002772">
    <property type="protein sequence ID" value="CDW20133.1"/>
    <property type="molecule type" value="Transcribed_RNA"/>
</dbReference>
<accession>A0A0K2T280</accession>
<organism evidence="1">
    <name type="scientific">Lepeophtheirus salmonis</name>
    <name type="common">Salmon louse</name>
    <name type="synonym">Caligus salmonis</name>
    <dbReference type="NCBI Taxonomy" id="72036"/>
    <lineage>
        <taxon>Eukaryota</taxon>
        <taxon>Metazoa</taxon>
        <taxon>Ecdysozoa</taxon>
        <taxon>Arthropoda</taxon>
        <taxon>Crustacea</taxon>
        <taxon>Multicrustacea</taxon>
        <taxon>Hexanauplia</taxon>
        <taxon>Copepoda</taxon>
        <taxon>Siphonostomatoida</taxon>
        <taxon>Caligidae</taxon>
        <taxon>Lepeophtheirus</taxon>
    </lineage>
</organism>
<protein>
    <submittedName>
        <fullName evidence="1">Solute carrier family 46 member 3like [Hydra vulgaris]</fullName>
    </submittedName>
</protein>
<dbReference type="AlphaFoldDB" id="A0A0K2T280"/>
<sequence>MEARSDYLGYVTPASESELNIISSILIFLQNESINTQDLRTLGSDVTMTKSRFKKGIISYLQIIIEMLLPWVICLVHENEKSFQKLPGNCSIYHEFIWFKIKSKLPIIKVSKQLFNQ</sequence>